<name>A0A8H4UAJ0_9HYPO</name>
<reference evidence="2" key="1">
    <citation type="journal article" date="2020" name="BMC Genomics">
        <title>Correction to: Identification and distribution of gene clusters required for synthesis of sphingolipid metabolism inhibitors in diverse species of the filamentous fungus Fusarium.</title>
        <authorList>
            <person name="Kim H.S."/>
            <person name="Lohmar J.M."/>
            <person name="Busman M."/>
            <person name="Brown D.W."/>
            <person name="Naumann T.A."/>
            <person name="Divon H.H."/>
            <person name="Lysoe E."/>
            <person name="Uhlig S."/>
            <person name="Proctor R.H."/>
        </authorList>
    </citation>
    <scope>NUCLEOTIDE SEQUENCE</scope>
    <source>
        <strain evidence="2">NRRL 20472</strain>
    </source>
</reference>
<sequence>MASVESQVSKQTESNTQAPLQNDNEDAEQLATLAEGKVADAVKGTSSRDKPRKDDIQIEDYASDIERKKAEQADAREEIKAQRQAGVDVDGSLGQGRLSNEDNSSV</sequence>
<proteinExistence type="predicted"/>
<dbReference type="Proteomes" id="UP000622797">
    <property type="component" value="Unassembled WGS sequence"/>
</dbReference>
<dbReference type="OrthoDB" id="3438962at2759"/>
<organism evidence="2 3">
    <name type="scientific">Fusarium sarcochroum</name>
    <dbReference type="NCBI Taxonomy" id="1208366"/>
    <lineage>
        <taxon>Eukaryota</taxon>
        <taxon>Fungi</taxon>
        <taxon>Dikarya</taxon>
        <taxon>Ascomycota</taxon>
        <taxon>Pezizomycotina</taxon>
        <taxon>Sordariomycetes</taxon>
        <taxon>Hypocreomycetidae</taxon>
        <taxon>Hypocreales</taxon>
        <taxon>Nectriaceae</taxon>
        <taxon>Fusarium</taxon>
        <taxon>Fusarium lateritium species complex</taxon>
    </lineage>
</organism>
<reference evidence="2" key="2">
    <citation type="submission" date="2020-05" db="EMBL/GenBank/DDBJ databases">
        <authorList>
            <person name="Kim H.-S."/>
            <person name="Proctor R.H."/>
            <person name="Brown D.W."/>
        </authorList>
    </citation>
    <scope>NUCLEOTIDE SEQUENCE</scope>
    <source>
        <strain evidence="2">NRRL 20472</strain>
    </source>
</reference>
<dbReference type="EMBL" id="JABEXW010000053">
    <property type="protein sequence ID" value="KAF4972549.1"/>
    <property type="molecule type" value="Genomic_DNA"/>
</dbReference>
<comment type="caution">
    <text evidence="2">The sequence shown here is derived from an EMBL/GenBank/DDBJ whole genome shotgun (WGS) entry which is preliminary data.</text>
</comment>
<feature type="compositionally biased region" description="Basic and acidic residues" evidence="1">
    <location>
        <begin position="64"/>
        <end position="81"/>
    </location>
</feature>
<evidence type="ECO:0000313" key="3">
    <source>
        <dbReference type="Proteomes" id="UP000622797"/>
    </source>
</evidence>
<protein>
    <submittedName>
        <fullName evidence="2">Uncharacterized protein</fullName>
    </submittedName>
</protein>
<dbReference type="AlphaFoldDB" id="A0A8H4UAJ0"/>
<feature type="compositionally biased region" description="Polar residues" evidence="1">
    <location>
        <begin position="97"/>
        <end position="106"/>
    </location>
</feature>
<feature type="compositionally biased region" description="Polar residues" evidence="1">
    <location>
        <begin position="1"/>
        <end position="22"/>
    </location>
</feature>
<accession>A0A8H4UAJ0</accession>
<keyword evidence="3" id="KW-1185">Reference proteome</keyword>
<gene>
    <name evidence="2" type="ORF">FSARC_896</name>
</gene>
<feature type="compositionally biased region" description="Basic and acidic residues" evidence="1">
    <location>
        <begin position="46"/>
        <end position="56"/>
    </location>
</feature>
<evidence type="ECO:0000256" key="1">
    <source>
        <dbReference type="SAM" id="MobiDB-lite"/>
    </source>
</evidence>
<evidence type="ECO:0000313" key="2">
    <source>
        <dbReference type="EMBL" id="KAF4972549.1"/>
    </source>
</evidence>
<feature type="region of interest" description="Disordered" evidence="1">
    <location>
        <begin position="1"/>
        <end position="106"/>
    </location>
</feature>